<reference evidence="2 3" key="1">
    <citation type="submission" date="2018-10" db="EMBL/GenBank/DDBJ databases">
        <title>Fifty Aureobasidium pullulans genomes reveal a recombining polyextremotolerant generalist.</title>
        <authorList>
            <person name="Gostincar C."/>
            <person name="Turk M."/>
            <person name="Zajc J."/>
            <person name="Gunde-Cimerman N."/>
        </authorList>
    </citation>
    <scope>NUCLEOTIDE SEQUENCE [LARGE SCALE GENOMIC DNA]</scope>
    <source>
        <strain evidence="2 3">EXF-3403</strain>
    </source>
</reference>
<dbReference type="AlphaFoldDB" id="A0A4S9XU37"/>
<gene>
    <name evidence="2" type="ORF">D6C84_04754</name>
</gene>
<proteinExistence type="predicted"/>
<organism evidence="2 3">
    <name type="scientific">Aureobasidium pullulans</name>
    <name type="common">Black yeast</name>
    <name type="synonym">Pullularia pullulans</name>
    <dbReference type="NCBI Taxonomy" id="5580"/>
    <lineage>
        <taxon>Eukaryota</taxon>
        <taxon>Fungi</taxon>
        <taxon>Dikarya</taxon>
        <taxon>Ascomycota</taxon>
        <taxon>Pezizomycotina</taxon>
        <taxon>Dothideomycetes</taxon>
        <taxon>Dothideomycetidae</taxon>
        <taxon>Dothideales</taxon>
        <taxon>Saccotheciaceae</taxon>
        <taxon>Aureobasidium</taxon>
    </lineage>
</organism>
<evidence type="ECO:0000256" key="1">
    <source>
        <dbReference type="SAM" id="MobiDB-lite"/>
    </source>
</evidence>
<dbReference type="Proteomes" id="UP000310039">
    <property type="component" value="Unassembled WGS sequence"/>
</dbReference>
<protein>
    <submittedName>
        <fullName evidence="2">Uncharacterized protein</fullName>
    </submittedName>
</protein>
<comment type="caution">
    <text evidence="2">The sequence shown here is derived from an EMBL/GenBank/DDBJ whole genome shotgun (WGS) entry which is preliminary data.</text>
</comment>
<feature type="region of interest" description="Disordered" evidence="1">
    <location>
        <begin position="12"/>
        <end position="75"/>
    </location>
</feature>
<accession>A0A4S9XU37</accession>
<name>A0A4S9XU37_AURPU</name>
<dbReference type="EMBL" id="QZBT01000055">
    <property type="protein sequence ID" value="THZ83689.1"/>
    <property type="molecule type" value="Genomic_DNA"/>
</dbReference>
<sequence length="119" mass="13132">MASFFQQITQAFKSLTVGDQPDQSNPGKSSHSREGDNSQRQNGPPEESSGSGSYVPQDRQSDFVPTPNDPMRPNFVQTGLRSYWAGRYYPTGTSAQTWATDVCMALKMAGDLRKMDCCL</sequence>
<evidence type="ECO:0000313" key="2">
    <source>
        <dbReference type="EMBL" id="THZ83689.1"/>
    </source>
</evidence>
<feature type="compositionally biased region" description="Low complexity" evidence="1">
    <location>
        <begin position="43"/>
        <end position="53"/>
    </location>
</feature>
<evidence type="ECO:0000313" key="3">
    <source>
        <dbReference type="Proteomes" id="UP000310039"/>
    </source>
</evidence>